<dbReference type="AlphaFoldDB" id="A0A5B7EEV5"/>
<keyword evidence="1" id="KW-1133">Transmembrane helix</keyword>
<dbReference type="EMBL" id="VSRR010002714">
    <property type="protein sequence ID" value="MPC32880.1"/>
    <property type="molecule type" value="Genomic_DNA"/>
</dbReference>
<evidence type="ECO:0000256" key="1">
    <source>
        <dbReference type="SAM" id="Phobius"/>
    </source>
</evidence>
<gene>
    <name evidence="2" type="ORF">E2C01_026213</name>
</gene>
<accession>A0A5B7EEV5</accession>
<name>A0A5B7EEV5_PORTR</name>
<feature type="transmembrane region" description="Helical" evidence="1">
    <location>
        <begin position="95"/>
        <end position="115"/>
    </location>
</feature>
<dbReference type="Proteomes" id="UP000324222">
    <property type="component" value="Unassembled WGS sequence"/>
</dbReference>
<organism evidence="2 3">
    <name type="scientific">Portunus trituberculatus</name>
    <name type="common">Swimming crab</name>
    <name type="synonym">Neptunus trituberculatus</name>
    <dbReference type="NCBI Taxonomy" id="210409"/>
    <lineage>
        <taxon>Eukaryota</taxon>
        <taxon>Metazoa</taxon>
        <taxon>Ecdysozoa</taxon>
        <taxon>Arthropoda</taxon>
        <taxon>Crustacea</taxon>
        <taxon>Multicrustacea</taxon>
        <taxon>Malacostraca</taxon>
        <taxon>Eumalacostraca</taxon>
        <taxon>Eucarida</taxon>
        <taxon>Decapoda</taxon>
        <taxon>Pleocyemata</taxon>
        <taxon>Brachyura</taxon>
        <taxon>Eubrachyura</taxon>
        <taxon>Portunoidea</taxon>
        <taxon>Portunidae</taxon>
        <taxon>Portuninae</taxon>
        <taxon>Portunus</taxon>
    </lineage>
</organism>
<proteinExistence type="predicted"/>
<comment type="caution">
    <text evidence="2">The sequence shown here is derived from an EMBL/GenBank/DDBJ whole genome shotgun (WGS) entry which is preliminary data.</text>
</comment>
<reference evidence="2 3" key="1">
    <citation type="submission" date="2019-05" db="EMBL/GenBank/DDBJ databases">
        <title>Another draft genome of Portunus trituberculatus and its Hox gene families provides insights of decapod evolution.</title>
        <authorList>
            <person name="Jeong J.-H."/>
            <person name="Song I."/>
            <person name="Kim S."/>
            <person name="Choi T."/>
            <person name="Kim D."/>
            <person name="Ryu S."/>
            <person name="Kim W."/>
        </authorList>
    </citation>
    <scope>NUCLEOTIDE SEQUENCE [LARGE SCALE GENOMIC DNA]</scope>
    <source>
        <tissue evidence="2">Muscle</tissue>
    </source>
</reference>
<keyword evidence="1" id="KW-0812">Transmembrane</keyword>
<protein>
    <submittedName>
        <fullName evidence="2">Uncharacterized protein</fullName>
    </submittedName>
</protein>
<evidence type="ECO:0000313" key="3">
    <source>
        <dbReference type="Proteomes" id="UP000324222"/>
    </source>
</evidence>
<keyword evidence="3" id="KW-1185">Reference proteome</keyword>
<keyword evidence="1" id="KW-0472">Membrane</keyword>
<sequence>MCLREWAVVVERNIGSMHGSPPPRHCLGLPSAVGASSTISKGQYVSSLPITLLLPPPHSLSTNRYSFRYSSPQFSDVILLRFFHLPLFFHKLHHCLKCSLLYVIYLGALCLQSIFL</sequence>
<evidence type="ECO:0000313" key="2">
    <source>
        <dbReference type="EMBL" id="MPC32880.1"/>
    </source>
</evidence>